<dbReference type="Gene3D" id="1.10.1370.40">
    <property type="match status" value="1"/>
</dbReference>
<evidence type="ECO:0000256" key="3">
    <source>
        <dbReference type="ARBA" id="ARBA00022723"/>
    </source>
</evidence>
<dbReference type="GO" id="GO:0006518">
    <property type="term" value="P:peptide metabolic process"/>
    <property type="evidence" value="ECO:0007669"/>
    <property type="project" value="TreeGrafter"/>
</dbReference>
<evidence type="ECO:0000256" key="1">
    <source>
        <dbReference type="ARBA" id="ARBA00006040"/>
    </source>
</evidence>
<dbReference type="GO" id="GO:0046872">
    <property type="term" value="F:metal ion binding"/>
    <property type="evidence" value="ECO:0007669"/>
    <property type="project" value="UniProtKB-UniRule"/>
</dbReference>
<keyword evidence="5 7" id="KW-0862">Zinc</keyword>
<dbReference type="InterPro" id="IPR024077">
    <property type="entry name" value="Neurolysin/TOP_dom2"/>
</dbReference>
<dbReference type="EMBL" id="CP022202">
    <property type="protein sequence ID" value="AXA63966.1"/>
    <property type="molecule type" value="Genomic_DNA"/>
</dbReference>
<keyword evidence="3 7" id="KW-0479">Metal-binding</keyword>
<keyword evidence="2 7" id="KW-0645">Protease</keyword>
<evidence type="ECO:0000313" key="9">
    <source>
        <dbReference type="EMBL" id="AXA63966.1"/>
    </source>
</evidence>
<keyword evidence="10" id="KW-1185">Reference proteome</keyword>
<dbReference type="InterPro" id="IPR045090">
    <property type="entry name" value="Pept_M3A_M3B"/>
</dbReference>
<sequence length="671" mass="76929">MPTDDNPLLQAHDLPPFSQIQARHFSPALDQIIAESRAQVAGIIKTQAPFPTWDDLVLAMDEIHARLKSFGYVLERLTWSRTGDAWAQAWLDCSERLQDYQQSLRRNPDLFQLYQRLADSQIARHFAPARKRTLEKILRQFRQDGLAGPSKADLEDLKLRIQGARNLFMEHLHEANKAWSQAFDDEARLSGLPASFKQRLADQAREAGRKGWWLTLNEETFRVITRYADDRLLRQQMYVAYSTRASDQGPLAGVFDNGEVLAQLLRDRHQYATLLGYSNYAQMAIEPEQAESPEQVITFLHKRLARQRQVFTRDAQRLEAFAATQGFSGLQPWDYQYLAEKLRRQTAGVSEQTASAWFALESTFSQLLLIAKDLFGVDIVERRDVATWHPDVRLFEVRERDETLGYLYFDPFEVAHQDGFPNTTTLRNRRITAEGRPRHPIAVLHGWLPRGSGTNPVLLDHRQLRILFHEFGHCLHHVLTQAEYRDVSGITELSRDTAEFAGVLFEQWCFTKPCLLRVAKHHQTGEPLPDNIADQLLLYLNTQTSWDTALFLRDALFDMELHRSHDDGRTAQQVFDHVSVQIGHLPVSANERWPNGLDYLVTGYGAGIYAYAWSKELARNVFQKFERDGLFNPATGRALREMIFGPGDSRPLAESIQAFLAHDDHRSGSTA</sequence>
<evidence type="ECO:0000256" key="4">
    <source>
        <dbReference type="ARBA" id="ARBA00022801"/>
    </source>
</evidence>
<gene>
    <name evidence="9" type="ORF">CEQ51_29135</name>
</gene>
<evidence type="ECO:0000256" key="7">
    <source>
        <dbReference type="RuleBase" id="RU003435"/>
    </source>
</evidence>
<dbReference type="Gene3D" id="1.10.1370.10">
    <property type="entry name" value="Neurolysin, domain 3"/>
    <property type="match status" value="1"/>
</dbReference>
<feature type="domain" description="Peptidase M3A/M3B catalytic" evidence="8">
    <location>
        <begin position="226"/>
        <end position="664"/>
    </location>
</feature>
<dbReference type="GO" id="GO:0004222">
    <property type="term" value="F:metalloendopeptidase activity"/>
    <property type="evidence" value="ECO:0007669"/>
    <property type="project" value="InterPro"/>
</dbReference>
<dbReference type="PANTHER" id="PTHR11804:SF84">
    <property type="entry name" value="SACCHAROLYSIN"/>
    <property type="match status" value="1"/>
</dbReference>
<comment type="similarity">
    <text evidence="1 7">Belongs to the peptidase M3 family.</text>
</comment>
<keyword evidence="4 7" id="KW-0378">Hydrolase</keyword>
<keyword evidence="6 7" id="KW-0482">Metalloprotease</keyword>
<evidence type="ECO:0000256" key="6">
    <source>
        <dbReference type="ARBA" id="ARBA00023049"/>
    </source>
</evidence>
<proteinExistence type="inferred from homology"/>
<name>A0A2Z5A271_9PSED</name>
<protein>
    <submittedName>
        <fullName evidence="9">Oligopeptidase A</fullName>
    </submittedName>
</protein>
<dbReference type="Gene3D" id="3.40.390.10">
    <property type="entry name" value="Collagenase (Catalytic Domain)"/>
    <property type="match status" value="1"/>
</dbReference>
<dbReference type="SUPFAM" id="SSF55486">
    <property type="entry name" value="Metalloproteases ('zincins'), catalytic domain"/>
    <property type="match status" value="1"/>
</dbReference>
<dbReference type="PANTHER" id="PTHR11804">
    <property type="entry name" value="PROTEASE M3 THIMET OLIGOPEPTIDASE-RELATED"/>
    <property type="match status" value="1"/>
</dbReference>
<dbReference type="Proteomes" id="UP000251666">
    <property type="component" value="Chromosome"/>
</dbReference>
<dbReference type="AlphaFoldDB" id="A0A2Z5A271"/>
<dbReference type="KEGG" id="pthv:CE140_29140"/>
<evidence type="ECO:0000256" key="5">
    <source>
        <dbReference type="ARBA" id="ARBA00022833"/>
    </source>
</evidence>
<dbReference type="Pfam" id="PF01432">
    <property type="entry name" value="Peptidase_M3"/>
    <property type="match status" value="1"/>
</dbReference>
<dbReference type="InterPro" id="IPR001567">
    <property type="entry name" value="Pept_M3A_M3B_dom"/>
</dbReference>
<dbReference type="GO" id="GO:0006508">
    <property type="term" value="P:proteolysis"/>
    <property type="evidence" value="ECO:0007669"/>
    <property type="project" value="UniProtKB-KW"/>
</dbReference>
<evidence type="ECO:0000313" key="10">
    <source>
        <dbReference type="Proteomes" id="UP000251666"/>
    </source>
</evidence>
<accession>A0A2Z5A271</accession>
<evidence type="ECO:0000256" key="2">
    <source>
        <dbReference type="ARBA" id="ARBA00022670"/>
    </source>
</evidence>
<comment type="cofactor">
    <cofactor evidence="7">
        <name>Zn(2+)</name>
        <dbReference type="ChEBI" id="CHEBI:29105"/>
    </cofactor>
    <text evidence="7">Binds 1 zinc ion.</text>
</comment>
<evidence type="ECO:0000259" key="8">
    <source>
        <dbReference type="Pfam" id="PF01432"/>
    </source>
</evidence>
<dbReference type="InterPro" id="IPR024079">
    <property type="entry name" value="MetalloPept_cat_dom_sf"/>
</dbReference>
<reference evidence="10" key="1">
    <citation type="journal article" date="2021" name="Front. Microbiol.">
        <title>Genomic Analysis of the 1-Aminocyclopropane-1-Carboxylate Deaminase-Producing Pseudomonas thivervalensis SC5 Reveals Its Multifaceted Roles in Soil and in Beneficial Interactions With Plants.</title>
        <authorList>
            <person name="Nascimento F.X."/>
            <person name="Uron P."/>
            <person name="Glick B.R."/>
            <person name="Giachini A."/>
            <person name="Rossi M.J."/>
        </authorList>
    </citation>
    <scope>NUCLEOTIDE SEQUENCE [LARGE SCALE GENOMIC DNA]</scope>
    <source>
        <strain evidence="10">PLM3</strain>
    </source>
</reference>
<dbReference type="RefSeq" id="WP_208666096.1">
    <property type="nucleotide sequence ID" value="NZ_CP022201.1"/>
</dbReference>
<organism evidence="9 10">
    <name type="scientific">Pseudomonas thivervalensis</name>
    <dbReference type="NCBI Taxonomy" id="86265"/>
    <lineage>
        <taxon>Bacteria</taxon>
        <taxon>Pseudomonadati</taxon>
        <taxon>Pseudomonadota</taxon>
        <taxon>Gammaproteobacteria</taxon>
        <taxon>Pseudomonadales</taxon>
        <taxon>Pseudomonadaceae</taxon>
        <taxon>Pseudomonas</taxon>
    </lineage>
</organism>